<dbReference type="CDD" id="cd00093">
    <property type="entry name" value="HTH_XRE"/>
    <property type="match status" value="1"/>
</dbReference>
<dbReference type="AlphaFoldDB" id="A0A173T283"/>
<organism evidence="3 4">
    <name type="scientific">Coprococcus comes</name>
    <dbReference type="NCBI Taxonomy" id="410072"/>
    <lineage>
        <taxon>Bacteria</taxon>
        <taxon>Bacillati</taxon>
        <taxon>Bacillota</taxon>
        <taxon>Clostridia</taxon>
        <taxon>Lachnospirales</taxon>
        <taxon>Lachnospiraceae</taxon>
        <taxon>Coprococcus</taxon>
    </lineage>
</organism>
<evidence type="ECO:0000313" key="4">
    <source>
        <dbReference type="Proteomes" id="UP000095727"/>
    </source>
</evidence>
<dbReference type="InterPro" id="IPR010982">
    <property type="entry name" value="Lambda_DNA-bd_dom_sf"/>
</dbReference>
<dbReference type="Proteomes" id="UP000095727">
    <property type="component" value="Unassembled WGS sequence"/>
</dbReference>
<reference evidence="3 4" key="1">
    <citation type="submission" date="2015-09" db="EMBL/GenBank/DDBJ databases">
        <authorList>
            <consortium name="Pathogen Informatics"/>
        </authorList>
    </citation>
    <scope>NUCLEOTIDE SEQUENCE [LARGE SCALE GENOMIC DNA]</scope>
    <source>
        <strain evidence="3 4">2789STDY5834962</strain>
    </source>
</reference>
<dbReference type="SMART" id="SM00530">
    <property type="entry name" value="HTH_XRE"/>
    <property type="match status" value="1"/>
</dbReference>
<dbReference type="InterPro" id="IPR001387">
    <property type="entry name" value="Cro/C1-type_HTH"/>
</dbReference>
<dbReference type="PROSITE" id="PS50943">
    <property type="entry name" value="HTH_CROC1"/>
    <property type="match status" value="1"/>
</dbReference>
<protein>
    <submittedName>
        <fullName evidence="3">Transcriptional repressor DicA</fullName>
    </submittedName>
</protein>
<accession>A0A173T283</accession>
<dbReference type="GO" id="GO:0003677">
    <property type="term" value="F:DNA binding"/>
    <property type="evidence" value="ECO:0007669"/>
    <property type="project" value="UniProtKB-KW"/>
</dbReference>
<feature type="domain" description="HTH cro/C1-type" evidence="2">
    <location>
        <begin position="9"/>
        <end position="63"/>
    </location>
</feature>
<evidence type="ECO:0000313" key="3">
    <source>
        <dbReference type="EMBL" id="CUM96882.1"/>
    </source>
</evidence>
<dbReference type="Gene3D" id="1.10.260.40">
    <property type="entry name" value="lambda repressor-like DNA-binding domains"/>
    <property type="match status" value="1"/>
</dbReference>
<sequence length="134" mass="15205">MEPTLGEKIKTYRKKMGLTQEELSKEAGLSKMTIRRYETDQRIPSIITASSIAFALKIPVTALIGNEENNWPEFSDKPITPRQTAEQYVNTDLMGHISRLFNELNAEGKSKAIEQVTMLTKIPEYQKESLAESK</sequence>
<evidence type="ECO:0000256" key="1">
    <source>
        <dbReference type="ARBA" id="ARBA00023125"/>
    </source>
</evidence>
<dbReference type="EMBL" id="CYXR01000012">
    <property type="protein sequence ID" value="CUM96882.1"/>
    <property type="molecule type" value="Genomic_DNA"/>
</dbReference>
<dbReference type="SUPFAM" id="SSF47413">
    <property type="entry name" value="lambda repressor-like DNA-binding domains"/>
    <property type="match status" value="1"/>
</dbReference>
<dbReference type="Pfam" id="PF01381">
    <property type="entry name" value="HTH_3"/>
    <property type="match status" value="1"/>
</dbReference>
<gene>
    <name evidence="3" type="ORF">ERS852574_01880</name>
</gene>
<evidence type="ECO:0000259" key="2">
    <source>
        <dbReference type="PROSITE" id="PS50943"/>
    </source>
</evidence>
<name>A0A173T283_9FIRM</name>
<dbReference type="PANTHER" id="PTHR46558:SF11">
    <property type="entry name" value="HTH-TYPE TRANSCRIPTIONAL REGULATOR XRE"/>
    <property type="match status" value="1"/>
</dbReference>
<dbReference type="RefSeq" id="WP_055156929.1">
    <property type="nucleotide sequence ID" value="NZ_CYXR01000012.1"/>
</dbReference>
<proteinExistence type="predicted"/>
<dbReference type="PANTHER" id="PTHR46558">
    <property type="entry name" value="TRACRIPTIONAL REGULATORY PROTEIN-RELATED-RELATED"/>
    <property type="match status" value="1"/>
</dbReference>
<keyword evidence="1" id="KW-0238">DNA-binding</keyword>